<proteinExistence type="predicted"/>
<name>A0A917C7T1_9PROT</name>
<dbReference type="RefSeq" id="WP_188667274.1">
    <property type="nucleotide sequence ID" value="NZ_BMHV01000050.1"/>
</dbReference>
<organism evidence="3 4">
    <name type="scientific">Terasakiella brassicae</name>
    <dbReference type="NCBI Taxonomy" id="1634917"/>
    <lineage>
        <taxon>Bacteria</taxon>
        <taxon>Pseudomonadati</taxon>
        <taxon>Pseudomonadota</taxon>
        <taxon>Alphaproteobacteria</taxon>
        <taxon>Rhodospirillales</taxon>
        <taxon>Terasakiellaceae</taxon>
        <taxon>Terasakiella</taxon>
    </lineage>
</organism>
<feature type="region of interest" description="Disordered" evidence="1">
    <location>
        <begin position="39"/>
        <end position="76"/>
    </location>
</feature>
<dbReference type="AlphaFoldDB" id="A0A917C7T1"/>
<evidence type="ECO:0000256" key="2">
    <source>
        <dbReference type="SAM" id="SignalP"/>
    </source>
</evidence>
<evidence type="ECO:0000313" key="4">
    <source>
        <dbReference type="Proteomes" id="UP000632498"/>
    </source>
</evidence>
<feature type="chain" id="PRO_5038078123" evidence="2">
    <location>
        <begin position="24"/>
        <end position="76"/>
    </location>
</feature>
<sequence length="76" mass="8547">MKTALLSLFSVAILTFALSSAQAKSPTAESVQQVLDSTVSTISQEEADKKKSEKDEMKDEMKEEMKEEMKDEMKKK</sequence>
<feature type="signal peptide" evidence="2">
    <location>
        <begin position="1"/>
        <end position="23"/>
    </location>
</feature>
<evidence type="ECO:0000313" key="3">
    <source>
        <dbReference type="EMBL" id="GGF76479.1"/>
    </source>
</evidence>
<accession>A0A917C7T1</accession>
<keyword evidence="4" id="KW-1185">Reference proteome</keyword>
<keyword evidence="2" id="KW-0732">Signal</keyword>
<dbReference type="EMBL" id="BMHV01000050">
    <property type="protein sequence ID" value="GGF76479.1"/>
    <property type="molecule type" value="Genomic_DNA"/>
</dbReference>
<comment type="caution">
    <text evidence="3">The sequence shown here is derived from an EMBL/GenBank/DDBJ whole genome shotgun (WGS) entry which is preliminary data.</text>
</comment>
<reference evidence="3" key="1">
    <citation type="journal article" date="2014" name="Int. J. Syst. Evol. Microbiol.">
        <title>Complete genome sequence of Corynebacterium casei LMG S-19264T (=DSM 44701T), isolated from a smear-ripened cheese.</title>
        <authorList>
            <consortium name="US DOE Joint Genome Institute (JGI-PGF)"/>
            <person name="Walter F."/>
            <person name="Albersmeier A."/>
            <person name="Kalinowski J."/>
            <person name="Ruckert C."/>
        </authorList>
    </citation>
    <scope>NUCLEOTIDE SEQUENCE</scope>
    <source>
        <strain evidence="3">CGMCC 1.15254</strain>
    </source>
</reference>
<gene>
    <name evidence="3" type="ORF">GCM10011332_33110</name>
</gene>
<evidence type="ECO:0000256" key="1">
    <source>
        <dbReference type="SAM" id="MobiDB-lite"/>
    </source>
</evidence>
<dbReference type="Proteomes" id="UP000632498">
    <property type="component" value="Unassembled WGS sequence"/>
</dbReference>
<protein>
    <submittedName>
        <fullName evidence="3">Uncharacterized protein</fullName>
    </submittedName>
</protein>
<feature type="compositionally biased region" description="Basic and acidic residues" evidence="1">
    <location>
        <begin position="46"/>
        <end position="76"/>
    </location>
</feature>
<reference evidence="3" key="2">
    <citation type="submission" date="2020-09" db="EMBL/GenBank/DDBJ databases">
        <authorList>
            <person name="Sun Q."/>
            <person name="Zhou Y."/>
        </authorList>
    </citation>
    <scope>NUCLEOTIDE SEQUENCE</scope>
    <source>
        <strain evidence="3">CGMCC 1.15254</strain>
    </source>
</reference>